<evidence type="ECO:0000256" key="6">
    <source>
        <dbReference type="PROSITE-ProRule" id="PRU10141"/>
    </source>
</evidence>
<dbReference type="GO" id="GO:0005634">
    <property type="term" value="C:nucleus"/>
    <property type="evidence" value="ECO:0007669"/>
    <property type="project" value="TreeGrafter"/>
</dbReference>
<dbReference type="EMBL" id="JANBPT010000079">
    <property type="protein sequence ID" value="KAJ1928303.1"/>
    <property type="molecule type" value="Genomic_DNA"/>
</dbReference>
<feature type="compositionally biased region" description="Low complexity" evidence="7">
    <location>
        <begin position="1095"/>
        <end position="1108"/>
    </location>
</feature>
<feature type="domain" description="Protein kinase" evidence="8">
    <location>
        <begin position="353"/>
        <end position="674"/>
    </location>
</feature>
<feature type="compositionally biased region" description="Low complexity" evidence="7">
    <location>
        <begin position="1151"/>
        <end position="1166"/>
    </location>
</feature>
<feature type="compositionally biased region" description="Polar residues" evidence="7">
    <location>
        <begin position="1216"/>
        <end position="1227"/>
    </location>
</feature>
<dbReference type="Pfam" id="PF00069">
    <property type="entry name" value="Pkinase"/>
    <property type="match status" value="1"/>
</dbReference>
<feature type="region of interest" description="Disordered" evidence="7">
    <location>
        <begin position="680"/>
        <end position="699"/>
    </location>
</feature>
<keyword evidence="3 6" id="KW-0547">Nucleotide-binding</keyword>
<dbReference type="CDD" id="cd14134">
    <property type="entry name" value="PKc_CLK"/>
    <property type="match status" value="1"/>
</dbReference>
<proteinExistence type="predicted"/>
<keyword evidence="4 9" id="KW-0418">Kinase</keyword>
<dbReference type="SMART" id="SM00220">
    <property type="entry name" value="S_TKc"/>
    <property type="match status" value="1"/>
</dbReference>
<feature type="compositionally biased region" description="Pro residues" evidence="7">
    <location>
        <begin position="688"/>
        <end position="699"/>
    </location>
</feature>
<dbReference type="Gene3D" id="3.30.200.20">
    <property type="entry name" value="Phosphorylase Kinase, domain 1"/>
    <property type="match status" value="1"/>
</dbReference>
<name>A0A9W8AFM6_9FUNG</name>
<feature type="compositionally biased region" description="Polar residues" evidence="7">
    <location>
        <begin position="90"/>
        <end position="106"/>
    </location>
</feature>
<dbReference type="OrthoDB" id="283111at2759"/>
<feature type="region of interest" description="Disordered" evidence="7">
    <location>
        <begin position="1151"/>
        <end position="1232"/>
    </location>
</feature>
<evidence type="ECO:0000313" key="9">
    <source>
        <dbReference type="EMBL" id="KAJ1928303.1"/>
    </source>
</evidence>
<accession>A0A9W8AFM6</accession>
<dbReference type="SUPFAM" id="SSF56112">
    <property type="entry name" value="Protein kinase-like (PK-like)"/>
    <property type="match status" value="1"/>
</dbReference>
<evidence type="ECO:0000313" key="10">
    <source>
        <dbReference type="Proteomes" id="UP001150569"/>
    </source>
</evidence>
<evidence type="ECO:0000256" key="3">
    <source>
        <dbReference type="ARBA" id="ARBA00022741"/>
    </source>
</evidence>
<evidence type="ECO:0000256" key="4">
    <source>
        <dbReference type="ARBA" id="ARBA00022777"/>
    </source>
</evidence>
<feature type="compositionally biased region" description="Polar residues" evidence="7">
    <location>
        <begin position="921"/>
        <end position="942"/>
    </location>
</feature>
<dbReference type="PROSITE" id="PS50011">
    <property type="entry name" value="PROTEIN_KINASE_DOM"/>
    <property type="match status" value="1"/>
</dbReference>
<feature type="compositionally biased region" description="Polar residues" evidence="7">
    <location>
        <begin position="1030"/>
        <end position="1057"/>
    </location>
</feature>
<dbReference type="InterPro" id="IPR051175">
    <property type="entry name" value="CLK_kinases"/>
</dbReference>
<dbReference type="InterPro" id="IPR017441">
    <property type="entry name" value="Protein_kinase_ATP_BS"/>
</dbReference>
<evidence type="ECO:0000259" key="8">
    <source>
        <dbReference type="PROSITE" id="PS50011"/>
    </source>
</evidence>
<dbReference type="Proteomes" id="UP001150569">
    <property type="component" value="Unassembled WGS sequence"/>
</dbReference>
<dbReference type="GO" id="GO:0004712">
    <property type="term" value="F:protein serine/threonine/tyrosine kinase activity"/>
    <property type="evidence" value="ECO:0007669"/>
    <property type="project" value="UniProtKB-EC"/>
</dbReference>
<dbReference type="InterPro" id="IPR000719">
    <property type="entry name" value="Prot_kinase_dom"/>
</dbReference>
<dbReference type="PROSITE" id="PS00108">
    <property type="entry name" value="PROTEIN_KINASE_ST"/>
    <property type="match status" value="1"/>
</dbReference>
<reference evidence="9" key="1">
    <citation type="submission" date="2022-07" db="EMBL/GenBank/DDBJ databases">
        <title>Phylogenomic reconstructions and comparative analyses of Kickxellomycotina fungi.</title>
        <authorList>
            <person name="Reynolds N.K."/>
            <person name="Stajich J.E."/>
            <person name="Barry K."/>
            <person name="Grigoriev I.V."/>
            <person name="Crous P."/>
            <person name="Smith M.E."/>
        </authorList>
    </citation>
    <scope>NUCLEOTIDE SEQUENCE</scope>
    <source>
        <strain evidence="9">RSA 861</strain>
    </source>
</reference>
<comment type="caution">
    <text evidence="9">The sequence shown here is derived from an EMBL/GenBank/DDBJ whole genome shotgun (WGS) entry which is preliminary data.</text>
</comment>
<feature type="binding site" evidence="6">
    <location>
        <position position="382"/>
    </location>
    <ligand>
        <name>ATP</name>
        <dbReference type="ChEBI" id="CHEBI:30616"/>
    </ligand>
</feature>
<evidence type="ECO:0000256" key="7">
    <source>
        <dbReference type="SAM" id="MobiDB-lite"/>
    </source>
</evidence>
<keyword evidence="10" id="KW-1185">Reference proteome</keyword>
<protein>
    <submittedName>
        <fullName evidence="9">Serine threonine protein kinase CMGC group</fullName>
        <ecNumber evidence="9">2.7.12.1</ecNumber>
    </submittedName>
</protein>
<dbReference type="PROSITE" id="PS00107">
    <property type="entry name" value="PROTEIN_KINASE_ATP"/>
    <property type="match status" value="1"/>
</dbReference>
<keyword evidence="2 9" id="KW-0808">Transferase</keyword>
<dbReference type="PANTHER" id="PTHR45646">
    <property type="entry name" value="SERINE/THREONINE-PROTEIN KINASE DOA-RELATED"/>
    <property type="match status" value="1"/>
</dbReference>
<organism evidence="9 10">
    <name type="scientific">Tieghemiomyces parasiticus</name>
    <dbReference type="NCBI Taxonomy" id="78921"/>
    <lineage>
        <taxon>Eukaryota</taxon>
        <taxon>Fungi</taxon>
        <taxon>Fungi incertae sedis</taxon>
        <taxon>Zoopagomycota</taxon>
        <taxon>Kickxellomycotina</taxon>
        <taxon>Dimargaritomycetes</taxon>
        <taxon>Dimargaritales</taxon>
        <taxon>Dimargaritaceae</taxon>
        <taxon>Tieghemiomyces</taxon>
    </lineage>
</organism>
<evidence type="ECO:0000256" key="2">
    <source>
        <dbReference type="ARBA" id="ARBA00022679"/>
    </source>
</evidence>
<evidence type="ECO:0000256" key="5">
    <source>
        <dbReference type="ARBA" id="ARBA00022840"/>
    </source>
</evidence>
<sequence>MSGPAPGLTRLADPHPLIYDSSTDAAGIAAHRHPLYAPHPSSPGYATHPYPPSPGLTSHPPHSSMSHAVTPITPQSSTASYQFSDYAAEPSTTCPHDDTTAATTLDSPHRPLDVQHSMVTQKLPRPSPHDLQGTPASLELPSGPSASDLIGPNSPHGVMTRSRAQKQTTTQGQPLAKTENLLPTAPSNTQAASRRRGRPPVPRVPKATAVTPASAPKRNRANGDDVPTEAPPSRRRKSGAVPNLELSLIQPPGPAGPQSARLPANPNPLFPTDSTLHQPPGSARLMPDLIPRGPPQTAQAPASAYRPLVTNPRPAAAPRKAARPAEVPAAPASCDNAEGHYILNQGEIFGDHYRIVRQLGQGTFGRVVECDDVRTGAKVAVKIIRAIPKYHEAALQEIRVLKRIRDSDPTNAYRCVHLRSHFEFKRHMCMVFDLMGLSVFDYLKGNGFHAFPMHHIQDFTVQLIKAVAFLHRMSLIHTDLKPENILLMSTDHVLKPSYRDRSRTMKVLKDTTIRLIDFGSATFNSEFHSSVVSTRHYRAPEIIMGMGWSYPCDMWSIGCILMELFSGDALFQTHDNAEHLAMMERVLGKLPVNMIQQASPTARKMFNRYDLVYPTAETKPAGMENCRQMKPLPELLGQAASSPAAVFYDLVGRLLSLDPAKRLTAEQALKHPFLFNPVDDQGNLRPMAPEPPGSPPRPVAVPLPPTTPSAYPLPAAQPYPTTPRNRPPFALAGLNASALLPYPDVASPSLFWRSQLPSLMQTPYGRSAVGAPSPLFPPGSVHYMGNPGGSGNMYDTATVDTGGYPHQHPYHQPASPYGGLPMNAIRSADFPLASQYTPMSMQSANSHPAPESAPYSPLLGRHPQIDSGGRHPFSIPSVGLRVSPARTRGYPPASPYYPPGYPTGLLAERAYDESDRLNGGYSASRTEYPTTQPGHTYVSNQAVEPPLALSQSRRGSIGGPAEAGSPRTTAFAAPLPPPSPHHSGALSPLSRFQQVHMRRPPMGASLRRPNRPSPLAGIGATHSVDHHTSRSSSGSHQQPLPQAQTTTWTDGTESTVPSPAGPGHLRTLSLGQRTAPSTADMAGHTPAFSRTHPHGPGSAASGYGPANATTPASRPHEYGHVVSPHRPTFSGPPLGSASAFAAAPFYSPGQAFYPSPHQQQQSSFPSAHLPGVETGPPALQGYGDFATTPGLPSPRFAPGGGGGSYGSHPGYGSLADGQQQPPHTPSTGAHLAMLASTAGGSYYPTSSAAPYSGGDPHGYPASQQPPYS</sequence>
<evidence type="ECO:0000256" key="1">
    <source>
        <dbReference type="ARBA" id="ARBA00022527"/>
    </source>
</evidence>
<dbReference type="EC" id="2.7.12.1" evidence="9"/>
<feature type="region of interest" description="Disordered" evidence="7">
    <location>
        <begin position="1"/>
        <end position="72"/>
    </location>
</feature>
<feature type="region of interest" description="Disordered" evidence="7">
    <location>
        <begin position="1244"/>
        <end position="1268"/>
    </location>
</feature>
<dbReference type="PANTHER" id="PTHR45646:SF11">
    <property type="entry name" value="SERINE_THREONINE-PROTEIN KINASE DOA"/>
    <property type="match status" value="1"/>
</dbReference>
<dbReference type="InterPro" id="IPR008271">
    <property type="entry name" value="Ser/Thr_kinase_AS"/>
</dbReference>
<dbReference type="Gene3D" id="1.10.510.10">
    <property type="entry name" value="Transferase(Phosphotransferase) domain 1"/>
    <property type="match status" value="1"/>
</dbReference>
<feature type="region of interest" description="Disordered" evidence="7">
    <location>
        <begin position="1001"/>
        <end position="1130"/>
    </location>
</feature>
<dbReference type="AlphaFoldDB" id="A0A9W8AFM6"/>
<feature type="region of interest" description="Disordered" evidence="7">
    <location>
        <begin position="916"/>
        <end position="987"/>
    </location>
</feature>
<feature type="compositionally biased region" description="Polar residues" evidence="7">
    <location>
        <begin position="60"/>
        <end position="72"/>
    </location>
</feature>
<keyword evidence="5 6" id="KW-0067">ATP-binding</keyword>
<dbReference type="InterPro" id="IPR011009">
    <property type="entry name" value="Kinase-like_dom_sf"/>
</dbReference>
<keyword evidence="1" id="KW-0723">Serine/threonine-protein kinase</keyword>
<gene>
    <name evidence="9" type="primary">LKH1</name>
    <name evidence="9" type="ORF">IWQ60_002179</name>
</gene>
<dbReference type="GO" id="GO:0043484">
    <property type="term" value="P:regulation of RNA splicing"/>
    <property type="evidence" value="ECO:0007669"/>
    <property type="project" value="TreeGrafter"/>
</dbReference>
<dbReference type="GO" id="GO:0005524">
    <property type="term" value="F:ATP binding"/>
    <property type="evidence" value="ECO:0007669"/>
    <property type="project" value="UniProtKB-UniRule"/>
</dbReference>
<dbReference type="GO" id="GO:0004674">
    <property type="term" value="F:protein serine/threonine kinase activity"/>
    <property type="evidence" value="ECO:0007669"/>
    <property type="project" value="UniProtKB-KW"/>
</dbReference>
<feature type="region of interest" description="Disordered" evidence="7">
    <location>
        <begin position="88"/>
        <end position="262"/>
    </location>
</feature>